<dbReference type="SUPFAM" id="SSF53178">
    <property type="entry name" value="Peptidyl-tRNA hydrolase-like"/>
    <property type="match status" value="1"/>
</dbReference>
<dbReference type="InterPro" id="IPR018171">
    <property type="entry name" value="Pept_tRNA_hydro_CS"/>
</dbReference>
<keyword evidence="2" id="KW-0378">Hydrolase</keyword>
<dbReference type="EMBL" id="BALG01000100">
    <property type="protein sequence ID" value="GAC42449.1"/>
    <property type="molecule type" value="Genomic_DNA"/>
</dbReference>
<evidence type="ECO:0000313" key="3">
    <source>
        <dbReference type="Proteomes" id="UP000029453"/>
    </source>
</evidence>
<dbReference type="AlphaFoldDB" id="M9M0S0"/>
<dbReference type="InterPro" id="IPR001328">
    <property type="entry name" value="Pept_tRNA_hydro"/>
</dbReference>
<evidence type="ECO:0000256" key="1">
    <source>
        <dbReference type="ARBA" id="ARBA00050038"/>
    </source>
</evidence>
<proteinExistence type="predicted"/>
<evidence type="ECO:0000313" key="2">
    <source>
        <dbReference type="EMBL" id="GAC42449.1"/>
    </source>
</evidence>
<protein>
    <recommendedName>
        <fullName evidence="1">Peptidyl-tRNA hydrolase</fullName>
    </recommendedName>
</protein>
<keyword evidence="3" id="KW-1185">Reference proteome</keyword>
<dbReference type="GO" id="GO:0004045">
    <property type="term" value="F:peptidyl-tRNA hydrolase activity"/>
    <property type="evidence" value="ECO:0007669"/>
    <property type="project" value="InterPro"/>
</dbReference>
<reference evidence="2 3" key="1">
    <citation type="submission" date="2012-10" db="EMBL/GenBank/DDBJ databases">
        <title>Draft Genome Sequence of Paenibacillus popilliae ATCC 14706T.</title>
        <authorList>
            <person name="Iiyama K."/>
            <person name="Mori K."/>
            <person name="Mon H."/>
            <person name="Chieda Y."/>
            <person name="Lee J.M."/>
            <person name="Kusakabe T."/>
            <person name="Tashiro K."/>
            <person name="Asano S."/>
            <person name="Yasunaga-Aoki C."/>
            <person name="Shimizu S."/>
        </authorList>
    </citation>
    <scope>NUCLEOTIDE SEQUENCE [LARGE SCALE GENOMIC DNA]</scope>
    <source>
        <strain evidence="2 3">ATCC 14706</strain>
    </source>
</reference>
<dbReference type="Pfam" id="PF01195">
    <property type="entry name" value="Pept_tRNA_hydro"/>
    <property type="match status" value="1"/>
</dbReference>
<accession>M9M0S0</accession>
<gene>
    <name evidence="2" type="ORF">PPOP_1806</name>
</gene>
<dbReference type="InterPro" id="IPR036416">
    <property type="entry name" value="Pept_tRNA_hydro_sf"/>
</dbReference>
<organism evidence="2 3">
    <name type="scientific">Paenibacillus popilliae ATCC 14706</name>
    <dbReference type="NCBI Taxonomy" id="1212764"/>
    <lineage>
        <taxon>Bacteria</taxon>
        <taxon>Bacillati</taxon>
        <taxon>Bacillota</taxon>
        <taxon>Bacilli</taxon>
        <taxon>Bacillales</taxon>
        <taxon>Paenibacillaceae</taxon>
        <taxon>Paenibacillus</taxon>
    </lineage>
</organism>
<sequence length="34" mass="3643">MKWIVGLGNPGMQYASTRHNIGFMAIDRLGGGPP</sequence>
<dbReference type="PROSITE" id="PS01195">
    <property type="entry name" value="PEPT_TRNA_HYDROL_1"/>
    <property type="match status" value="1"/>
</dbReference>
<comment type="caution">
    <text evidence="2">The sequence shown here is derived from an EMBL/GenBank/DDBJ whole genome shotgun (WGS) entry which is preliminary data.</text>
</comment>
<name>M9M0S0_PAEPP</name>
<dbReference type="Proteomes" id="UP000029453">
    <property type="component" value="Unassembled WGS sequence"/>
</dbReference>
<dbReference type="Gene3D" id="3.40.50.1470">
    <property type="entry name" value="Peptidyl-tRNA hydrolase"/>
    <property type="match status" value="1"/>
</dbReference>
<feature type="non-terminal residue" evidence="2">
    <location>
        <position position="34"/>
    </location>
</feature>